<evidence type="ECO:0000313" key="1">
    <source>
        <dbReference type="EMBL" id="EDU43615.1"/>
    </source>
</evidence>
<name>B2WKQ5_PYRTR</name>
<dbReference type="Proteomes" id="UP000001471">
    <property type="component" value="Unassembled WGS sequence"/>
</dbReference>
<accession>B2WKQ5</accession>
<sequence>MTYAERTFTIATLKRSLRIRRRQCNKAPYPVAGFSHSALLQEADRIHRSVFSTFERGNAGSSLFRGSSEAQNVLNPPVLLQNIRICRVKLKDLLGVLSTGTIAMMDATTCAIVVVGGKGKGYGGSETESKGLRAMVSEGNQ</sequence>
<protein>
    <submittedName>
        <fullName evidence="1">Uncharacterized protein</fullName>
    </submittedName>
</protein>
<proteinExistence type="predicted"/>
<dbReference type="InParanoid" id="B2WKQ5"/>
<reference evidence="2" key="1">
    <citation type="journal article" date="2013" name="G3 (Bethesda)">
        <title>Comparative genomics of a plant-pathogenic fungus, Pyrenophora tritici-repentis, reveals transduplication and the impact of repeat elements on pathogenicity and population divergence.</title>
        <authorList>
            <person name="Manning V.A."/>
            <person name="Pandelova I."/>
            <person name="Dhillon B."/>
            <person name="Wilhelm L.J."/>
            <person name="Goodwin S.B."/>
            <person name="Berlin A.M."/>
            <person name="Figueroa M."/>
            <person name="Freitag M."/>
            <person name="Hane J.K."/>
            <person name="Henrissat B."/>
            <person name="Holman W.H."/>
            <person name="Kodira C.D."/>
            <person name="Martin J."/>
            <person name="Oliver R.P."/>
            <person name="Robbertse B."/>
            <person name="Schackwitz W."/>
            <person name="Schwartz D.C."/>
            <person name="Spatafora J.W."/>
            <person name="Turgeon B.G."/>
            <person name="Yandava C."/>
            <person name="Young S."/>
            <person name="Zhou S."/>
            <person name="Zeng Q."/>
            <person name="Grigoriev I.V."/>
            <person name="Ma L.-J."/>
            <person name="Ciuffetti L.M."/>
        </authorList>
    </citation>
    <scope>NUCLEOTIDE SEQUENCE [LARGE SCALE GENOMIC DNA]</scope>
    <source>
        <strain evidence="2">Pt-1C-BFP</strain>
    </source>
</reference>
<dbReference type="HOGENOM" id="CLU_1826293_0_0_1"/>
<dbReference type="AlphaFoldDB" id="B2WKQ5"/>
<dbReference type="EMBL" id="DS231628">
    <property type="protein sequence ID" value="EDU43615.1"/>
    <property type="molecule type" value="Genomic_DNA"/>
</dbReference>
<organism evidence="1 2">
    <name type="scientific">Pyrenophora tritici-repentis (strain Pt-1C-BFP)</name>
    <name type="common">Wheat tan spot fungus</name>
    <name type="synonym">Drechslera tritici-repentis</name>
    <dbReference type="NCBI Taxonomy" id="426418"/>
    <lineage>
        <taxon>Eukaryota</taxon>
        <taxon>Fungi</taxon>
        <taxon>Dikarya</taxon>
        <taxon>Ascomycota</taxon>
        <taxon>Pezizomycotina</taxon>
        <taxon>Dothideomycetes</taxon>
        <taxon>Pleosporomycetidae</taxon>
        <taxon>Pleosporales</taxon>
        <taxon>Pleosporineae</taxon>
        <taxon>Pleosporaceae</taxon>
        <taxon>Pyrenophora</taxon>
    </lineage>
</organism>
<evidence type="ECO:0000313" key="2">
    <source>
        <dbReference type="Proteomes" id="UP000001471"/>
    </source>
</evidence>
<gene>
    <name evidence="1" type="ORF">PTRG_10565</name>
</gene>